<dbReference type="Proteomes" id="UP001597045">
    <property type="component" value="Unassembled WGS sequence"/>
</dbReference>
<reference evidence="3" key="1">
    <citation type="journal article" date="2019" name="Int. J. Syst. Evol. Microbiol.">
        <title>The Global Catalogue of Microorganisms (GCM) 10K type strain sequencing project: providing services to taxonomists for standard genome sequencing and annotation.</title>
        <authorList>
            <consortium name="The Broad Institute Genomics Platform"/>
            <consortium name="The Broad Institute Genome Sequencing Center for Infectious Disease"/>
            <person name="Wu L."/>
            <person name="Ma J."/>
        </authorList>
    </citation>
    <scope>NUCLEOTIDE SEQUENCE [LARGE SCALE GENOMIC DNA]</scope>
    <source>
        <strain evidence="3">JCM 31486</strain>
    </source>
</reference>
<dbReference type="Pfam" id="PF01243">
    <property type="entry name" value="PNPOx_N"/>
    <property type="match status" value="1"/>
</dbReference>
<organism evidence="2 3">
    <name type="scientific">Kibdelosporangium lantanae</name>
    <dbReference type="NCBI Taxonomy" id="1497396"/>
    <lineage>
        <taxon>Bacteria</taxon>
        <taxon>Bacillati</taxon>
        <taxon>Actinomycetota</taxon>
        <taxon>Actinomycetes</taxon>
        <taxon>Pseudonocardiales</taxon>
        <taxon>Pseudonocardiaceae</taxon>
        <taxon>Kibdelosporangium</taxon>
    </lineage>
</organism>
<protein>
    <submittedName>
        <fullName evidence="2">Pyridoxamine 5'-phosphate oxidase family protein</fullName>
    </submittedName>
</protein>
<sequence>MWETVPRLLAQNNYMVLGTADPTGTPWVTPVFFVADGTQYYLGLNHLPGWTQGKDETQSTWTVPVFGNNPGDECY</sequence>
<evidence type="ECO:0000313" key="3">
    <source>
        <dbReference type="Proteomes" id="UP001597045"/>
    </source>
</evidence>
<evidence type="ECO:0000259" key="1">
    <source>
        <dbReference type="Pfam" id="PF01243"/>
    </source>
</evidence>
<dbReference type="EMBL" id="JBHTIS010002296">
    <property type="protein sequence ID" value="MFD1049624.1"/>
    <property type="molecule type" value="Genomic_DNA"/>
</dbReference>
<dbReference type="InterPro" id="IPR012349">
    <property type="entry name" value="Split_barrel_FMN-bd"/>
</dbReference>
<gene>
    <name evidence="2" type="ORF">ACFQ1S_30905</name>
</gene>
<dbReference type="SUPFAM" id="SSF50475">
    <property type="entry name" value="FMN-binding split barrel"/>
    <property type="match status" value="1"/>
</dbReference>
<accession>A0ABW3MIW6</accession>
<dbReference type="InterPro" id="IPR011576">
    <property type="entry name" value="Pyridox_Oxase_N"/>
</dbReference>
<feature type="non-terminal residue" evidence="2">
    <location>
        <position position="75"/>
    </location>
</feature>
<name>A0ABW3MIW6_9PSEU</name>
<dbReference type="Gene3D" id="2.30.110.10">
    <property type="entry name" value="Electron Transport, Fmn-binding Protein, Chain A"/>
    <property type="match status" value="1"/>
</dbReference>
<proteinExistence type="predicted"/>
<feature type="domain" description="Pyridoxamine 5'-phosphate oxidase N-terminal" evidence="1">
    <location>
        <begin position="3"/>
        <end position="42"/>
    </location>
</feature>
<keyword evidence="3" id="KW-1185">Reference proteome</keyword>
<evidence type="ECO:0000313" key="2">
    <source>
        <dbReference type="EMBL" id="MFD1049624.1"/>
    </source>
</evidence>
<comment type="caution">
    <text evidence="2">The sequence shown here is derived from an EMBL/GenBank/DDBJ whole genome shotgun (WGS) entry which is preliminary data.</text>
</comment>